<keyword evidence="2" id="KW-0472">Membrane</keyword>
<dbReference type="NCBIfam" id="TIGR03505">
    <property type="entry name" value="FimV_core"/>
    <property type="match status" value="1"/>
</dbReference>
<reference evidence="5 6" key="1">
    <citation type="submission" date="2019-07" db="EMBL/GenBank/DDBJ databases">
        <title>Pseudomonas mangiferae sp. nov., isolated from bark of mango tree in Thailand.</title>
        <authorList>
            <person name="Srisuk N."/>
            <person name="Anurat P."/>
        </authorList>
    </citation>
    <scope>NUCLEOTIDE SEQUENCE [LARGE SCALE GENOMIC DNA]</scope>
    <source>
        <strain evidence="5 6">DMKU_BBB3-04</strain>
    </source>
</reference>
<feature type="region of interest" description="Disordered" evidence="1">
    <location>
        <begin position="372"/>
        <end position="497"/>
    </location>
</feature>
<dbReference type="Gene3D" id="1.25.40.10">
    <property type="entry name" value="Tetratricopeptide repeat domain"/>
    <property type="match status" value="1"/>
</dbReference>
<feature type="compositionally biased region" description="Low complexity" evidence="1">
    <location>
        <begin position="151"/>
        <end position="176"/>
    </location>
</feature>
<comment type="caution">
    <text evidence="5">The sequence shown here is derived from an EMBL/GenBank/DDBJ whole genome shotgun (WGS) entry which is preliminary data.</text>
</comment>
<dbReference type="InterPro" id="IPR051425">
    <property type="entry name" value="Formin_Homology"/>
</dbReference>
<keyword evidence="2" id="KW-1133">Transmembrane helix</keyword>
<dbReference type="InterPro" id="IPR038440">
    <property type="entry name" value="FimV_C_sf"/>
</dbReference>
<dbReference type="PANTHER" id="PTHR45725">
    <property type="entry name" value="FORMIN HOMOLOGY 2 FAMILY MEMBER"/>
    <property type="match status" value="1"/>
</dbReference>
<keyword evidence="3" id="KW-0732">Signal</keyword>
<dbReference type="RefSeq" id="WP_143487110.1">
    <property type="nucleotide sequence ID" value="NZ_VJOY01000003.1"/>
</dbReference>
<feature type="compositionally biased region" description="Low complexity" evidence="1">
    <location>
        <begin position="430"/>
        <end position="441"/>
    </location>
</feature>
<dbReference type="OrthoDB" id="5298707at2"/>
<feature type="chain" id="PRO_5022008942" evidence="3">
    <location>
        <begin position="25"/>
        <end position="943"/>
    </location>
</feature>
<name>A0A553H1T9_9PSED</name>
<feature type="transmembrane region" description="Helical" evidence="2">
    <location>
        <begin position="513"/>
        <end position="533"/>
    </location>
</feature>
<gene>
    <name evidence="5" type="ORF">FM069_04585</name>
</gene>
<feature type="compositionally biased region" description="Pro residues" evidence="1">
    <location>
        <begin position="412"/>
        <end position="429"/>
    </location>
</feature>
<dbReference type="Proteomes" id="UP000315235">
    <property type="component" value="Unassembled WGS sequence"/>
</dbReference>
<dbReference type="InterPro" id="IPR057840">
    <property type="entry name" value="FimV_N"/>
</dbReference>
<feature type="region of interest" description="Disordered" evidence="1">
    <location>
        <begin position="814"/>
        <end position="834"/>
    </location>
</feature>
<evidence type="ECO:0000256" key="1">
    <source>
        <dbReference type="SAM" id="MobiDB-lite"/>
    </source>
</evidence>
<dbReference type="NCBIfam" id="TIGR03504">
    <property type="entry name" value="FimV_Cterm"/>
    <property type="match status" value="1"/>
</dbReference>
<feature type="compositionally biased region" description="Basic and acidic residues" evidence="1">
    <location>
        <begin position="331"/>
        <end position="344"/>
    </location>
</feature>
<feature type="compositionally biased region" description="Pro residues" evidence="1">
    <location>
        <begin position="462"/>
        <end position="475"/>
    </location>
</feature>
<evidence type="ECO:0000313" key="6">
    <source>
        <dbReference type="Proteomes" id="UP000315235"/>
    </source>
</evidence>
<feature type="region of interest" description="Disordered" evidence="1">
    <location>
        <begin position="256"/>
        <end position="344"/>
    </location>
</feature>
<dbReference type="CDD" id="cd00118">
    <property type="entry name" value="LysM"/>
    <property type="match status" value="1"/>
</dbReference>
<feature type="compositionally biased region" description="Pro residues" evidence="1">
    <location>
        <begin position="386"/>
        <end position="403"/>
    </location>
</feature>
<dbReference type="PANTHER" id="PTHR45725:SF1">
    <property type="entry name" value="DISHEVELLED ASSOCIATED ACTIVATOR OF MORPHOGENESIS, ISOFORM D"/>
    <property type="match status" value="1"/>
</dbReference>
<accession>A0A553H1T9</accession>
<keyword evidence="6" id="KW-1185">Reference proteome</keyword>
<dbReference type="Gene3D" id="1.20.58.2200">
    <property type="match status" value="1"/>
</dbReference>
<dbReference type="InterPro" id="IPR036779">
    <property type="entry name" value="LysM_dom_sf"/>
</dbReference>
<organism evidence="5 6">
    <name type="scientific">Pseudomonas mangiferae</name>
    <dbReference type="NCBI Taxonomy" id="2593654"/>
    <lineage>
        <taxon>Bacteria</taxon>
        <taxon>Pseudomonadati</taxon>
        <taxon>Pseudomonadota</taxon>
        <taxon>Gammaproteobacteria</taxon>
        <taxon>Pseudomonadales</taxon>
        <taxon>Pseudomonadaceae</taxon>
        <taxon>Pseudomonas</taxon>
    </lineage>
</organism>
<evidence type="ECO:0000256" key="3">
    <source>
        <dbReference type="SAM" id="SignalP"/>
    </source>
</evidence>
<dbReference type="Pfam" id="PF25800">
    <property type="entry name" value="FimV_N"/>
    <property type="match status" value="1"/>
</dbReference>
<proteinExistence type="predicted"/>
<dbReference type="InterPro" id="IPR011990">
    <property type="entry name" value="TPR-like_helical_dom_sf"/>
</dbReference>
<feature type="compositionally biased region" description="Low complexity" evidence="1">
    <location>
        <begin position="372"/>
        <end position="385"/>
    </location>
</feature>
<feature type="signal peptide" evidence="3">
    <location>
        <begin position="1"/>
        <end position="24"/>
    </location>
</feature>
<feature type="region of interest" description="Disordered" evidence="1">
    <location>
        <begin position="868"/>
        <end position="887"/>
    </location>
</feature>
<protein>
    <submittedName>
        <fullName evidence="5">FimV family protein</fullName>
    </submittedName>
</protein>
<dbReference type="SUPFAM" id="SSF48452">
    <property type="entry name" value="TPR-like"/>
    <property type="match status" value="1"/>
</dbReference>
<dbReference type="Gene3D" id="3.10.350.10">
    <property type="entry name" value="LysM domain"/>
    <property type="match status" value="1"/>
</dbReference>
<dbReference type="EMBL" id="VJOY01000003">
    <property type="protein sequence ID" value="TRX75718.1"/>
    <property type="molecule type" value="Genomic_DNA"/>
</dbReference>
<evidence type="ECO:0000259" key="4">
    <source>
        <dbReference type="Pfam" id="PF25800"/>
    </source>
</evidence>
<feature type="region of interest" description="Disordered" evidence="1">
    <location>
        <begin position="151"/>
        <end position="182"/>
    </location>
</feature>
<dbReference type="Pfam" id="PF14559">
    <property type="entry name" value="TPR_19"/>
    <property type="match status" value="1"/>
</dbReference>
<evidence type="ECO:0000256" key="2">
    <source>
        <dbReference type="SAM" id="Phobius"/>
    </source>
</evidence>
<feature type="domain" description="FimV N-terminal" evidence="4">
    <location>
        <begin position="25"/>
        <end position="132"/>
    </location>
</feature>
<evidence type="ECO:0000313" key="5">
    <source>
        <dbReference type="EMBL" id="TRX75718.1"/>
    </source>
</evidence>
<keyword evidence="2" id="KW-0812">Transmembrane</keyword>
<dbReference type="InterPro" id="IPR018392">
    <property type="entry name" value="LysM"/>
</dbReference>
<dbReference type="InterPro" id="IPR020012">
    <property type="entry name" value="LysM_FimV"/>
</dbReference>
<sequence length="943" mass="99545">MVRVRKLVLAIAAASALTSGMAHALGLGEVTLKSALNQPLDAEIELLEVRDLGSAEVIPSLATPEEFNKAGVDRQFFLNDLKFTPVLKPNGKSVIRVTSSKPVREPYLNFLVQVLWPNGRLLREYTLLLDPPLYSPQTAAAVPQLPVAAPRASAPAPRAPAPSTAPRSTAPSAPSAVGGNEYRTTASDTLWDIAERTRASGTVHQAMLAIQDLNPDAFLDGNINRLKKGQVLRLPTEQQVKSRSQAEALAQVAAQNGAWREARSGAPSGTRQVDATKRSSAGAAPATAENKDNLRLVAPDSGKSTAGTDKGGNGDSKALSNKLAVTQESLDSTRRENDELKSRMGDLQSQLDKLQKLIQLKDDQLAKLQANLAQQGQAQPGATAPVTPPAPAVPVTPPQPAAPATPAEAVPTPAPAQPAPEPPPAPVTPAAPATPAEGAAPDYNYQAEPPAPATPPADAAPVPAPAEPAPAPAPAPADVAAPPATPATPAPTDTAPVPAEEQSFLDDLFGNPLLLGLLGGGALLLLLVGLMVLSRRNAMKEAELQTALAEQHDDTRPLGDDLPLVDSGFDELNEAPATAALIQPISERVVPQTTDVLGEADIYIAYGRFNQAAELLLGAIEEEPHRADLRLKLMEVYAELGDREGFARQENELREIGGSQAEIDQLKARYPAMVFVAGAALGTAAAQDDLDSFDLDDLTLDEPAAPAASRPADDAFDLSLDDLEADLDRNHKPADHDFLLDESLDLDAPSARHETIGDDLDFGLELPETPAPTPSNRQLADDLADFSLDLESDKPAAAQDDFLLDLDEPAKAGNDYELPADFDLSMPEDKPEPTAAADFANHLDDASASLELAADDLQAMRDEAADLEPPAAQRHEVEPAELDGDEDFDFLSGTDETATKLDLARAYIDMGDTEGARDILDEVVAEGNDTQRQEARELIAKLG</sequence>
<dbReference type="InterPro" id="IPR020011">
    <property type="entry name" value="FimV_C"/>
</dbReference>
<dbReference type="AlphaFoldDB" id="A0A553H1T9"/>